<keyword evidence="2" id="KW-0732">Signal</keyword>
<reference evidence="4" key="1">
    <citation type="submission" date="2021-03" db="EMBL/GenBank/DDBJ databases">
        <authorList>
            <person name="Bekaert M."/>
        </authorList>
    </citation>
    <scope>NUCLEOTIDE SEQUENCE</scope>
</reference>
<protein>
    <submittedName>
        <fullName evidence="4">Uncharacterized protein</fullName>
    </submittedName>
</protein>
<dbReference type="InterPro" id="IPR050328">
    <property type="entry name" value="Dev_Immune_Receptor"/>
</dbReference>
<keyword evidence="3" id="KW-0677">Repeat</keyword>
<name>A0A8S3VHW7_MYTED</name>
<dbReference type="PANTHER" id="PTHR24373:SF275">
    <property type="entry name" value="TIR DOMAIN-CONTAINING PROTEIN"/>
    <property type="match status" value="1"/>
</dbReference>
<evidence type="ECO:0000256" key="2">
    <source>
        <dbReference type="ARBA" id="ARBA00022729"/>
    </source>
</evidence>
<dbReference type="SMART" id="SM00369">
    <property type="entry name" value="LRR_TYP"/>
    <property type="match status" value="5"/>
</dbReference>
<evidence type="ECO:0000256" key="3">
    <source>
        <dbReference type="ARBA" id="ARBA00022737"/>
    </source>
</evidence>
<gene>
    <name evidence="4" type="ORF">MEDL_64714</name>
</gene>
<evidence type="ECO:0000313" key="4">
    <source>
        <dbReference type="EMBL" id="CAG2253170.1"/>
    </source>
</evidence>
<comment type="caution">
    <text evidence="4">The sequence shown here is derived from an EMBL/GenBank/DDBJ whole genome shotgun (WGS) entry which is preliminary data.</text>
</comment>
<dbReference type="AlphaFoldDB" id="A0A8S3VHW7"/>
<organism evidence="4 5">
    <name type="scientific">Mytilus edulis</name>
    <name type="common">Blue mussel</name>
    <dbReference type="NCBI Taxonomy" id="6550"/>
    <lineage>
        <taxon>Eukaryota</taxon>
        <taxon>Metazoa</taxon>
        <taxon>Spiralia</taxon>
        <taxon>Lophotrochozoa</taxon>
        <taxon>Mollusca</taxon>
        <taxon>Bivalvia</taxon>
        <taxon>Autobranchia</taxon>
        <taxon>Pteriomorphia</taxon>
        <taxon>Mytilida</taxon>
        <taxon>Mytiloidea</taxon>
        <taxon>Mytilidae</taxon>
        <taxon>Mytilinae</taxon>
        <taxon>Mytilus</taxon>
    </lineage>
</organism>
<evidence type="ECO:0000256" key="1">
    <source>
        <dbReference type="ARBA" id="ARBA00022614"/>
    </source>
</evidence>
<dbReference type="OrthoDB" id="1055097at2759"/>
<dbReference type="InterPro" id="IPR001611">
    <property type="entry name" value="Leu-rich_rpt"/>
</dbReference>
<dbReference type="Pfam" id="PF13855">
    <property type="entry name" value="LRR_8"/>
    <property type="match status" value="1"/>
</dbReference>
<dbReference type="PANTHER" id="PTHR24373">
    <property type="entry name" value="SLIT RELATED LEUCINE-RICH REPEAT NEURONAL PROTEIN"/>
    <property type="match status" value="1"/>
</dbReference>
<proteinExistence type="predicted"/>
<dbReference type="Proteomes" id="UP000683360">
    <property type="component" value="Unassembled WGS sequence"/>
</dbReference>
<keyword evidence="1" id="KW-0433">Leucine-rich repeat</keyword>
<dbReference type="PROSITE" id="PS51450">
    <property type="entry name" value="LRR"/>
    <property type="match status" value="1"/>
</dbReference>
<keyword evidence="5" id="KW-1185">Reference proteome</keyword>
<evidence type="ECO:0000313" key="5">
    <source>
        <dbReference type="Proteomes" id="UP000683360"/>
    </source>
</evidence>
<dbReference type="Gene3D" id="3.80.10.10">
    <property type="entry name" value="Ribonuclease Inhibitor"/>
    <property type="match status" value="3"/>
</dbReference>
<dbReference type="SUPFAM" id="SSF52058">
    <property type="entry name" value="L domain-like"/>
    <property type="match status" value="1"/>
</dbReference>
<dbReference type="InterPro" id="IPR003591">
    <property type="entry name" value="Leu-rich_rpt_typical-subtyp"/>
</dbReference>
<sequence length="333" mass="38070">MQNNYSEFPSCALQNLNQLKSIYFSDQNIESVNINDMELDSLSKVDLRNNKISNFSISNINNNNNIQLILDNNKISYLNISGVNRISYLHVKENRLAEINHGIFHNSHSTLVYLELSYNSLDDDIWNVLEGVTSLETLKLKQNRLQSVSPSVITHLSKLSHLDLSHNYITSLTDVLFRSGKMTTILFNSNKLVNLPANLVDDINTFRDNHYCTLDISNNMMDNIKLIMPSTSTRLTLNLGQNELTVIHFKTNVKEIESLNISSNRLVTLPETLPKAKSYFISNNHLITTNVLKHLTTTKDATQIEMDDIDFCVIHLNITILQTYNFRKLLHSV</sequence>
<dbReference type="InterPro" id="IPR032675">
    <property type="entry name" value="LRR_dom_sf"/>
</dbReference>
<accession>A0A8S3VHW7</accession>
<dbReference type="EMBL" id="CAJPWZ010003142">
    <property type="protein sequence ID" value="CAG2253170.1"/>
    <property type="molecule type" value="Genomic_DNA"/>
</dbReference>